<dbReference type="GO" id="GO:0004674">
    <property type="term" value="F:protein serine/threonine kinase activity"/>
    <property type="evidence" value="ECO:0007669"/>
    <property type="project" value="UniProtKB-KW"/>
</dbReference>
<evidence type="ECO:0000256" key="7">
    <source>
        <dbReference type="ARBA" id="ARBA00022737"/>
    </source>
</evidence>
<evidence type="ECO:0000256" key="15">
    <source>
        <dbReference type="PROSITE-ProRule" id="PRU10141"/>
    </source>
</evidence>
<gene>
    <name evidence="19" type="ORF">FOZ61_003190</name>
</gene>
<comment type="subunit">
    <text evidence="2">Monomer.</text>
</comment>
<keyword evidence="9" id="KW-0418">Kinase</keyword>
<keyword evidence="10" id="KW-0106">Calcium</keyword>
<feature type="domain" description="EF-hand" evidence="18">
    <location>
        <begin position="423"/>
        <end position="458"/>
    </location>
</feature>
<dbReference type="InterPro" id="IPR000719">
    <property type="entry name" value="Prot_kinase_dom"/>
</dbReference>
<dbReference type="Pfam" id="PF13499">
    <property type="entry name" value="EF-hand_7"/>
    <property type="match status" value="2"/>
</dbReference>
<dbReference type="Gene3D" id="3.30.200.20">
    <property type="entry name" value="Phosphorylase Kinase, domain 1"/>
    <property type="match status" value="1"/>
</dbReference>
<dbReference type="OrthoDB" id="40902at2759"/>
<reference evidence="19 20" key="1">
    <citation type="submission" date="2020-04" db="EMBL/GenBank/DDBJ databases">
        <title>Perkinsus olseni comparative genomics.</title>
        <authorList>
            <person name="Bogema D.R."/>
        </authorList>
    </citation>
    <scope>NUCLEOTIDE SEQUENCE [LARGE SCALE GENOMIC DNA]</scope>
    <source>
        <strain evidence="19">ATCC PRA-179</strain>
    </source>
</reference>
<dbReference type="CDD" id="cd05117">
    <property type="entry name" value="STKc_CAMK"/>
    <property type="match status" value="1"/>
</dbReference>
<accession>A0A7J6LQC4</accession>
<evidence type="ECO:0000256" key="1">
    <source>
        <dbReference type="ARBA" id="ARBA00001946"/>
    </source>
</evidence>
<dbReference type="EC" id="2.7.11.1" evidence="3"/>
<evidence type="ECO:0000256" key="16">
    <source>
        <dbReference type="SAM" id="MobiDB-lite"/>
    </source>
</evidence>
<sequence>MGCHLSKLDDVDGLGSPGGKHGSNKTDIRHRNAVSLDIPRRSASGVGGQRQRAHSLINQLTTDERGVRTAKVIRQIPIEARYEIYQDKILGTGMNGAVVLAKHRGTDRICAVKTFSTEGMDAAQYRRLYNEVDIFLRMDHPNVCKLLEVYEDESHVYLVMEACMGKDLYERLALQRRYTEEEAAVAAKQMLEAVHYCHTHGVCHRDLKLENWVYAEARPDAPLRLIDFGISQIVSTPKEKMSDTHGTVYYVAPEILKGAYDVRCDVWSIGVIVYMLLSGSPPFAGENPRQTVRNICEAPISFEGPRWKGVSDSAKDFVKGLLQKNPADRPSALKASKSDWIRTFVDIQEPQSALIDSDLLEVLCQFAKESDVKRAALSLVAFSINPKDVCDTLADQFRSLDFDESGTIRLGDLTKALTERLGLDAAEAEKIFRKLDQTGDEEIHYSEFLAACLQHRITLTEQDVRDAFCRFDVDNSGVISLSNLRNVLGDRFCGTRVEDLIREADANNEGYITYESFRNALMDSKESSSFTFASTVSSANAT</sequence>
<dbReference type="Pfam" id="PF00069">
    <property type="entry name" value="Pkinase"/>
    <property type="match status" value="1"/>
</dbReference>
<evidence type="ECO:0000256" key="2">
    <source>
        <dbReference type="ARBA" id="ARBA00011245"/>
    </source>
</evidence>
<dbReference type="InterPro" id="IPR002048">
    <property type="entry name" value="EF_hand_dom"/>
</dbReference>
<keyword evidence="8 15" id="KW-0547">Nucleotide-binding</keyword>
<dbReference type="FunFam" id="3.30.200.20:FF:000315">
    <property type="entry name" value="Calcium-dependent protein kinase 3"/>
    <property type="match status" value="1"/>
</dbReference>
<dbReference type="GO" id="GO:0005509">
    <property type="term" value="F:calcium ion binding"/>
    <property type="evidence" value="ECO:0007669"/>
    <property type="project" value="InterPro"/>
</dbReference>
<evidence type="ECO:0000256" key="5">
    <source>
        <dbReference type="ARBA" id="ARBA00022679"/>
    </source>
</evidence>
<evidence type="ECO:0000256" key="12">
    <source>
        <dbReference type="ARBA" id="ARBA00024334"/>
    </source>
</evidence>
<dbReference type="Gene3D" id="1.10.238.10">
    <property type="entry name" value="EF-hand"/>
    <property type="match status" value="2"/>
</dbReference>
<keyword evidence="6" id="KW-0479">Metal-binding</keyword>
<evidence type="ECO:0000256" key="3">
    <source>
        <dbReference type="ARBA" id="ARBA00012513"/>
    </source>
</evidence>
<dbReference type="PROSITE" id="PS50011">
    <property type="entry name" value="PROTEIN_KINASE_DOM"/>
    <property type="match status" value="1"/>
</dbReference>
<dbReference type="SUPFAM" id="SSF47473">
    <property type="entry name" value="EF-hand"/>
    <property type="match status" value="1"/>
</dbReference>
<feature type="domain" description="Protein kinase" evidence="17">
    <location>
        <begin position="84"/>
        <end position="341"/>
    </location>
</feature>
<evidence type="ECO:0000256" key="8">
    <source>
        <dbReference type="ARBA" id="ARBA00022741"/>
    </source>
</evidence>
<comment type="cofactor">
    <cofactor evidence="1">
        <name>Mg(2+)</name>
        <dbReference type="ChEBI" id="CHEBI:18420"/>
    </cofactor>
</comment>
<dbReference type="SMART" id="SM00054">
    <property type="entry name" value="EFh"/>
    <property type="match status" value="4"/>
</dbReference>
<feature type="domain" description="EF-hand" evidence="18">
    <location>
        <begin position="496"/>
        <end position="527"/>
    </location>
</feature>
<dbReference type="InterPro" id="IPR050205">
    <property type="entry name" value="CDPK_Ser/Thr_kinases"/>
</dbReference>
<evidence type="ECO:0000256" key="14">
    <source>
        <dbReference type="ARBA" id="ARBA00048679"/>
    </source>
</evidence>
<dbReference type="Gene3D" id="1.10.510.10">
    <property type="entry name" value="Transferase(Phosphotransferase) domain 1"/>
    <property type="match status" value="1"/>
</dbReference>
<evidence type="ECO:0000313" key="19">
    <source>
        <dbReference type="EMBL" id="KAF4661417.1"/>
    </source>
</evidence>
<evidence type="ECO:0000313" key="20">
    <source>
        <dbReference type="Proteomes" id="UP000570595"/>
    </source>
</evidence>
<dbReference type="SUPFAM" id="SSF56112">
    <property type="entry name" value="Protein kinase-like (PK-like)"/>
    <property type="match status" value="1"/>
</dbReference>
<dbReference type="FunFam" id="1.10.510.10:FF:000571">
    <property type="entry name" value="Maternal embryonic leucine zipper kinase"/>
    <property type="match status" value="1"/>
</dbReference>
<dbReference type="PROSITE" id="PS50222">
    <property type="entry name" value="EF_HAND_2"/>
    <property type="match status" value="3"/>
</dbReference>
<dbReference type="FunFam" id="1.10.238.10:FF:000003">
    <property type="entry name" value="Calmodulin A"/>
    <property type="match status" value="1"/>
</dbReference>
<feature type="region of interest" description="Disordered" evidence="16">
    <location>
        <begin position="1"/>
        <end position="32"/>
    </location>
</feature>
<proteinExistence type="inferred from homology"/>
<keyword evidence="4" id="KW-0723">Serine/threonine-protein kinase</keyword>
<evidence type="ECO:0000256" key="9">
    <source>
        <dbReference type="ARBA" id="ARBA00022777"/>
    </source>
</evidence>
<evidence type="ECO:0000256" key="4">
    <source>
        <dbReference type="ARBA" id="ARBA00022527"/>
    </source>
</evidence>
<protein>
    <recommendedName>
        <fullName evidence="3">non-specific serine/threonine protein kinase</fullName>
        <ecNumber evidence="3">2.7.11.1</ecNumber>
    </recommendedName>
</protein>
<name>A0A7J6LQC4_PEROL</name>
<comment type="caution">
    <text evidence="19">The sequence shown here is derived from an EMBL/GenBank/DDBJ whole genome shotgun (WGS) entry which is preliminary data.</text>
</comment>
<dbReference type="SMART" id="SM00220">
    <property type="entry name" value="S_TKc"/>
    <property type="match status" value="1"/>
</dbReference>
<dbReference type="InterPro" id="IPR011992">
    <property type="entry name" value="EF-hand-dom_pair"/>
</dbReference>
<comment type="catalytic activity">
    <reaction evidence="14">
        <text>L-seryl-[protein] + ATP = O-phospho-L-seryl-[protein] + ADP + H(+)</text>
        <dbReference type="Rhea" id="RHEA:17989"/>
        <dbReference type="Rhea" id="RHEA-COMP:9863"/>
        <dbReference type="Rhea" id="RHEA-COMP:11604"/>
        <dbReference type="ChEBI" id="CHEBI:15378"/>
        <dbReference type="ChEBI" id="CHEBI:29999"/>
        <dbReference type="ChEBI" id="CHEBI:30616"/>
        <dbReference type="ChEBI" id="CHEBI:83421"/>
        <dbReference type="ChEBI" id="CHEBI:456216"/>
        <dbReference type="EC" id="2.7.11.1"/>
    </reaction>
</comment>
<dbReference type="GO" id="GO:0005524">
    <property type="term" value="F:ATP binding"/>
    <property type="evidence" value="ECO:0007669"/>
    <property type="project" value="UniProtKB-UniRule"/>
</dbReference>
<evidence type="ECO:0000256" key="11">
    <source>
        <dbReference type="ARBA" id="ARBA00022840"/>
    </source>
</evidence>
<comment type="catalytic activity">
    <reaction evidence="13">
        <text>L-threonyl-[protein] + ATP = O-phospho-L-threonyl-[protein] + ADP + H(+)</text>
        <dbReference type="Rhea" id="RHEA:46608"/>
        <dbReference type="Rhea" id="RHEA-COMP:11060"/>
        <dbReference type="Rhea" id="RHEA-COMP:11605"/>
        <dbReference type="ChEBI" id="CHEBI:15378"/>
        <dbReference type="ChEBI" id="CHEBI:30013"/>
        <dbReference type="ChEBI" id="CHEBI:30616"/>
        <dbReference type="ChEBI" id="CHEBI:61977"/>
        <dbReference type="ChEBI" id="CHEBI:456216"/>
        <dbReference type="EC" id="2.7.11.1"/>
    </reaction>
</comment>
<keyword evidence="7" id="KW-0677">Repeat</keyword>
<evidence type="ECO:0000256" key="6">
    <source>
        <dbReference type="ARBA" id="ARBA00022723"/>
    </source>
</evidence>
<dbReference type="InterPro" id="IPR011009">
    <property type="entry name" value="Kinase-like_dom_sf"/>
</dbReference>
<evidence type="ECO:0000259" key="18">
    <source>
        <dbReference type="PROSITE" id="PS50222"/>
    </source>
</evidence>
<dbReference type="PROSITE" id="PS00107">
    <property type="entry name" value="PROTEIN_KINASE_ATP"/>
    <property type="match status" value="1"/>
</dbReference>
<evidence type="ECO:0000259" key="17">
    <source>
        <dbReference type="PROSITE" id="PS50011"/>
    </source>
</evidence>
<dbReference type="EMBL" id="JABAHT010000199">
    <property type="protein sequence ID" value="KAF4661417.1"/>
    <property type="molecule type" value="Genomic_DNA"/>
</dbReference>
<dbReference type="AlphaFoldDB" id="A0A7J6LQC4"/>
<feature type="binding site" evidence="15">
    <location>
        <position position="113"/>
    </location>
    <ligand>
        <name>ATP</name>
        <dbReference type="ChEBI" id="CHEBI:30616"/>
    </ligand>
</feature>
<organism evidence="19 20">
    <name type="scientific">Perkinsus olseni</name>
    <name type="common">Perkinsus atlanticus</name>
    <dbReference type="NCBI Taxonomy" id="32597"/>
    <lineage>
        <taxon>Eukaryota</taxon>
        <taxon>Sar</taxon>
        <taxon>Alveolata</taxon>
        <taxon>Perkinsozoa</taxon>
        <taxon>Perkinsea</taxon>
        <taxon>Perkinsida</taxon>
        <taxon>Perkinsidae</taxon>
        <taxon>Perkinsus</taxon>
    </lineage>
</organism>
<dbReference type="InterPro" id="IPR017441">
    <property type="entry name" value="Protein_kinase_ATP_BS"/>
</dbReference>
<dbReference type="PANTHER" id="PTHR24349">
    <property type="entry name" value="SERINE/THREONINE-PROTEIN KINASE"/>
    <property type="match status" value="1"/>
</dbReference>
<keyword evidence="5" id="KW-0808">Transferase</keyword>
<feature type="compositionally biased region" description="Basic and acidic residues" evidence="16">
    <location>
        <begin position="1"/>
        <end position="10"/>
    </location>
</feature>
<dbReference type="Proteomes" id="UP000570595">
    <property type="component" value="Unassembled WGS sequence"/>
</dbReference>
<evidence type="ECO:0000256" key="10">
    <source>
        <dbReference type="ARBA" id="ARBA00022837"/>
    </source>
</evidence>
<dbReference type="CDD" id="cd00051">
    <property type="entry name" value="EFh"/>
    <property type="match status" value="1"/>
</dbReference>
<evidence type="ECO:0000256" key="13">
    <source>
        <dbReference type="ARBA" id="ARBA00047899"/>
    </source>
</evidence>
<feature type="domain" description="EF-hand" evidence="18">
    <location>
        <begin position="459"/>
        <end position="494"/>
    </location>
</feature>
<keyword evidence="11 15" id="KW-0067">ATP-binding</keyword>
<comment type="similarity">
    <text evidence="12">Belongs to the protein kinase superfamily. Ser/Thr protein kinase family. CDPK subfamily.</text>
</comment>